<dbReference type="AlphaFoldDB" id="A0A6C0HJY8"/>
<proteinExistence type="predicted"/>
<organism evidence="1">
    <name type="scientific">viral metagenome</name>
    <dbReference type="NCBI Taxonomy" id="1070528"/>
    <lineage>
        <taxon>unclassified sequences</taxon>
        <taxon>metagenomes</taxon>
        <taxon>organismal metagenomes</taxon>
    </lineage>
</organism>
<reference evidence="1" key="1">
    <citation type="journal article" date="2020" name="Nature">
        <title>Giant virus diversity and host interactions through global metagenomics.</title>
        <authorList>
            <person name="Schulz F."/>
            <person name="Roux S."/>
            <person name="Paez-Espino D."/>
            <person name="Jungbluth S."/>
            <person name="Walsh D.A."/>
            <person name="Denef V.J."/>
            <person name="McMahon K.D."/>
            <person name="Konstantinidis K.T."/>
            <person name="Eloe-Fadrosh E.A."/>
            <person name="Kyrpides N.C."/>
            <person name="Woyke T."/>
        </authorList>
    </citation>
    <scope>NUCLEOTIDE SEQUENCE</scope>
    <source>
        <strain evidence="1">GVMAG-M-3300023184-120</strain>
    </source>
</reference>
<sequence length="476" mass="54884">MAQQQITIHNKRVCAFYQTNPFISFEDVNIFMVDLLEKMLQNSEPSLDQSLAVKLLEQMAKGQTETTQSHQNIHTLFLDKMAEFKKDYNKELTLILSSNNTETLGPLIRQYNLSLEDKIKLWMHETIPKTNDSLYKDISASLKELYQSIQKDTKTLLDSSLDKKILEEFVHSIDNKFAKSLVSSQTFLNTMITSTEQRISKSIVDSLKSVEKTITVTQIEQTALQQNVTELLRKLENSSSKGKISENLLQHVLHNAYPSAQIDSVGTTKETGDFILSRQGKNTILFENKNYERNVGQEEVKKFIRDIEVQECSGILCAQHYGISNKENYQIDIHNGHILVYLHKVEYDPDKIKVAVDIIDHFQSTMDDLDCGNEIVQMEKKTLDDINKEYQQFIQSKQTQMKLIKEYNQKLISQLDDWKLPQLEHLLLKFFSTTAAKENICEFCQYIAKNPRALVAHKRGCVEKKKIAINSIQIES</sequence>
<accession>A0A6C0HJY8</accession>
<name>A0A6C0HJY8_9ZZZZ</name>
<evidence type="ECO:0000313" key="1">
    <source>
        <dbReference type="EMBL" id="QHT80436.1"/>
    </source>
</evidence>
<protein>
    <submittedName>
        <fullName evidence="1">Uncharacterized protein</fullName>
    </submittedName>
</protein>
<dbReference type="EMBL" id="MN739969">
    <property type="protein sequence ID" value="QHT80436.1"/>
    <property type="molecule type" value="Genomic_DNA"/>
</dbReference>